<dbReference type="EMBL" id="JAKLTR010000011">
    <property type="protein sequence ID" value="MCG2616055.1"/>
    <property type="molecule type" value="Genomic_DNA"/>
</dbReference>
<feature type="compositionally biased region" description="Low complexity" evidence="1">
    <location>
        <begin position="39"/>
        <end position="48"/>
    </location>
</feature>
<protein>
    <recommendedName>
        <fullName evidence="5">Lipoprotein</fullName>
    </recommendedName>
</protein>
<name>A0ABS9KUQ9_9BACT</name>
<evidence type="ECO:0000313" key="3">
    <source>
        <dbReference type="EMBL" id="MCG2616055.1"/>
    </source>
</evidence>
<organism evidence="3 4">
    <name type="scientific">Terrimonas ginsenosidimutans</name>
    <dbReference type="NCBI Taxonomy" id="2908004"/>
    <lineage>
        <taxon>Bacteria</taxon>
        <taxon>Pseudomonadati</taxon>
        <taxon>Bacteroidota</taxon>
        <taxon>Chitinophagia</taxon>
        <taxon>Chitinophagales</taxon>
        <taxon>Chitinophagaceae</taxon>
        <taxon>Terrimonas</taxon>
    </lineage>
</organism>
<evidence type="ECO:0000256" key="1">
    <source>
        <dbReference type="SAM" id="MobiDB-lite"/>
    </source>
</evidence>
<keyword evidence="4" id="KW-1185">Reference proteome</keyword>
<sequence length="48" mass="4865">MKTINKIALLLLLAGMVVVSACNKNYYSGNGKGGGGCGCPSHKGMSGY</sequence>
<comment type="caution">
    <text evidence="3">The sequence shown here is derived from an EMBL/GenBank/DDBJ whole genome shotgun (WGS) entry which is preliminary data.</text>
</comment>
<gene>
    <name evidence="3" type="ORF">LZZ85_17295</name>
</gene>
<reference evidence="3" key="1">
    <citation type="submission" date="2022-01" db="EMBL/GenBank/DDBJ databases">
        <authorList>
            <person name="Jo J.-H."/>
            <person name="Im W.-T."/>
        </authorList>
    </citation>
    <scope>NUCLEOTIDE SEQUENCE</scope>
    <source>
        <strain evidence="3">NA20</strain>
    </source>
</reference>
<dbReference type="RefSeq" id="WP_237874593.1">
    <property type="nucleotide sequence ID" value="NZ_JAKLTR010000011.1"/>
</dbReference>
<dbReference type="PROSITE" id="PS51257">
    <property type="entry name" value="PROKAR_LIPOPROTEIN"/>
    <property type="match status" value="1"/>
</dbReference>
<keyword evidence="2" id="KW-0732">Signal</keyword>
<evidence type="ECO:0000313" key="4">
    <source>
        <dbReference type="Proteomes" id="UP001165367"/>
    </source>
</evidence>
<feature type="signal peptide" evidence="2">
    <location>
        <begin position="1"/>
        <end position="21"/>
    </location>
</feature>
<evidence type="ECO:0000256" key="2">
    <source>
        <dbReference type="SAM" id="SignalP"/>
    </source>
</evidence>
<feature type="region of interest" description="Disordered" evidence="1">
    <location>
        <begin position="28"/>
        <end position="48"/>
    </location>
</feature>
<proteinExistence type="predicted"/>
<dbReference type="Proteomes" id="UP001165367">
    <property type="component" value="Unassembled WGS sequence"/>
</dbReference>
<evidence type="ECO:0008006" key="5">
    <source>
        <dbReference type="Google" id="ProtNLM"/>
    </source>
</evidence>
<feature type="chain" id="PRO_5045365878" description="Lipoprotein" evidence="2">
    <location>
        <begin position="22"/>
        <end position="48"/>
    </location>
</feature>
<accession>A0ABS9KUQ9</accession>